<evidence type="ECO:0000313" key="2">
    <source>
        <dbReference type="Proteomes" id="UP000001194"/>
    </source>
</evidence>
<keyword evidence="2" id="KW-1185">Reference proteome</keyword>
<proteinExistence type="predicted"/>
<name>B0DZU4_LACBS</name>
<sequence length="241" mass="27510">MPLAVYFPSLLHLTIEDTDFDYDKLEALKNCLVERYERKAEVRELTLSRCRRLTTELVDELREIVADVIWDGGTTTGWGLTLKSLAEVCDLKVLIASVMILAQLHLAKRSLTLVSAELEAAARHRVLNCDSKYQVQFQIVKRSALGLNQLFKTILTLEPSELEIDFPAGAIYIRNRPESFFPIPEPPLECAIQNIKCDSKLFKTFSAQPESTLRNYSNHRPVQRFSKDSCGHPNQFRHTSE</sequence>
<dbReference type="GeneID" id="6085111"/>
<dbReference type="KEGG" id="lbc:LACBIDRAFT_334651"/>
<protein>
    <submittedName>
        <fullName evidence="1">Predicted protein</fullName>
    </submittedName>
</protein>
<accession>B0DZU4</accession>
<dbReference type="InParanoid" id="B0DZU4"/>
<organism evidence="2">
    <name type="scientific">Laccaria bicolor (strain S238N-H82 / ATCC MYA-4686)</name>
    <name type="common">Bicoloured deceiver</name>
    <name type="synonym">Laccaria laccata var. bicolor</name>
    <dbReference type="NCBI Taxonomy" id="486041"/>
    <lineage>
        <taxon>Eukaryota</taxon>
        <taxon>Fungi</taxon>
        <taxon>Dikarya</taxon>
        <taxon>Basidiomycota</taxon>
        <taxon>Agaricomycotina</taxon>
        <taxon>Agaricomycetes</taxon>
        <taxon>Agaricomycetidae</taxon>
        <taxon>Agaricales</taxon>
        <taxon>Agaricineae</taxon>
        <taxon>Hydnangiaceae</taxon>
        <taxon>Laccaria</taxon>
    </lineage>
</organism>
<reference evidence="1 2" key="1">
    <citation type="journal article" date="2008" name="Nature">
        <title>The genome of Laccaria bicolor provides insights into mycorrhizal symbiosis.</title>
        <authorList>
            <person name="Martin F."/>
            <person name="Aerts A."/>
            <person name="Ahren D."/>
            <person name="Brun A."/>
            <person name="Danchin E.G.J."/>
            <person name="Duchaussoy F."/>
            <person name="Gibon J."/>
            <person name="Kohler A."/>
            <person name="Lindquist E."/>
            <person name="Pereda V."/>
            <person name="Salamov A."/>
            <person name="Shapiro H.J."/>
            <person name="Wuyts J."/>
            <person name="Blaudez D."/>
            <person name="Buee M."/>
            <person name="Brokstein P."/>
            <person name="Canbaeck B."/>
            <person name="Cohen D."/>
            <person name="Courty P.E."/>
            <person name="Coutinho P.M."/>
            <person name="Delaruelle C."/>
            <person name="Detter J.C."/>
            <person name="Deveau A."/>
            <person name="DiFazio S."/>
            <person name="Duplessis S."/>
            <person name="Fraissinet-Tachet L."/>
            <person name="Lucic E."/>
            <person name="Frey-Klett P."/>
            <person name="Fourrey C."/>
            <person name="Feussner I."/>
            <person name="Gay G."/>
            <person name="Grimwood J."/>
            <person name="Hoegger P.J."/>
            <person name="Jain P."/>
            <person name="Kilaru S."/>
            <person name="Labbe J."/>
            <person name="Lin Y.C."/>
            <person name="Legue V."/>
            <person name="Le Tacon F."/>
            <person name="Marmeisse R."/>
            <person name="Melayah D."/>
            <person name="Montanini B."/>
            <person name="Muratet M."/>
            <person name="Nehls U."/>
            <person name="Niculita-Hirzel H."/>
            <person name="Oudot-Le Secq M.P."/>
            <person name="Peter M."/>
            <person name="Quesneville H."/>
            <person name="Rajashekar B."/>
            <person name="Reich M."/>
            <person name="Rouhier N."/>
            <person name="Schmutz J."/>
            <person name="Yin T."/>
            <person name="Chalot M."/>
            <person name="Henrissat B."/>
            <person name="Kuees U."/>
            <person name="Lucas S."/>
            <person name="Van de Peer Y."/>
            <person name="Podila G.K."/>
            <person name="Polle A."/>
            <person name="Pukkila P.J."/>
            <person name="Richardson P.M."/>
            <person name="Rouze P."/>
            <person name="Sanders I.R."/>
            <person name="Stajich J.E."/>
            <person name="Tunlid A."/>
            <person name="Tuskan G."/>
            <person name="Grigoriev I.V."/>
        </authorList>
    </citation>
    <scope>NUCLEOTIDE SEQUENCE [LARGE SCALE GENOMIC DNA]</scope>
    <source>
        <strain evidence="2">S238N-H82 / ATCC MYA-4686</strain>
    </source>
</reference>
<gene>
    <name evidence="1" type="ORF">LACBIDRAFT_334651</name>
</gene>
<dbReference type="EMBL" id="DS547157">
    <property type="protein sequence ID" value="EDQ99895.1"/>
    <property type="molecule type" value="Genomic_DNA"/>
</dbReference>
<dbReference type="OrthoDB" id="3156934at2759"/>
<dbReference type="HOGENOM" id="CLU_1151955_0_0_1"/>
<dbReference type="AlphaFoldDB" id="B0DZU4"/>
<dbReference type="Proteomes" id="UP000001194">
    <property type="component" value="Unassembled WGS sequence"/>
</dbReference>
<dbReference type="RefSeq" id="XP_001889438.1">
    <property type="nucleotide sequence ID" value="XM_001889403.1"/>
</dbReference>
<evidence type="ECO:0000313" key="1">
    <source>
        <dbReference type="EMBL" id="EDQ99895.1"/>
    </source>
</evidence>